<dbReference type="PANTHER" id="PTHR43643:SF3">
    <property type="entry name" value="HISTIDINOL-PHOSPHATE AMINOTRANSFERASE"/>
    <property type="match status" value="1"/>
</dbReference>
<reference evidence="4" key="1">
    <citation type="submission" date="2018-05" db="EMBL/GenBank/DDBJ databases">
        <authorList>
            <person name="Lanie J.A."/>
            <person name="Ng W.-L."/>
            <person name="Kazmierczak K.M."/>
            <person name="Andrzejewski T.M."/>
            <person name="Davidsen T.M."/>
            <person name="Wayne K.J."/>
            <person name="Tettelin H."/>
            <person name="Glass J.I."/>
            <person name="Rusch D."/>
            <person name="Podicherti R."/>
            <person name="Tsui H.-C.T."/>
            <person name="Winkler M.E."/>
        </authorList>
    </citation>
    <scope>NUCLEOTIDE SEQUENCE</scope>
</reference>
<accession>A0A382PXD0</accession>
<dbReference type="Gene3D" id="3.90.1150.10">
    <property type="entry name" value="Aspartate Aminotransferase, domain 1"/>
    <property type="match status" value="1"/>
</dbReference>
<dbReference type="InterPro" id="IPR015421">
    <property type="entry name" value="PyrdxlP-dep_Trfase_major"/>
</dbReference>
<dbReference type="SUPFAM" id="SSF53383">
    <property type="entry name" value="PLP-dependent transferases"/>
    <property type="match status" value="1"/>
</dbReference>
<dbReference type="InterPro" id="IPR015424">
    <property type="entry name" value="PyrdxlP-dep_Trfase"/>
</dbReference>
<dbReference type="Gene3D" id="3.40.640.10">
    <property type="entry name" value="Type I PLP-dependent aspartate aminotransferase-like (Major domain)"/>
    <property type="match status" value="1"/>
</dbReference>
<dbReference type="InterPro" id="IPR050106">
    <property type="entry name" value="HistidinolP_aminotransfase"/>
</dbReference>
<dbReference type="GO" id="GO:0008483">
    <property type="term" value="F:transaminase activity"/>
    <property type="evidence" value="ECO:0007669"/>
    <property type="project" value="UniProtKB-KW"/>
</dbReference>
<proteinExistence type="predicted"/>
<sequence length="84" mass="9446">MSLVPVHIENLSPYKPGKSISQIKRNLGLKYVIKLASNENPSGPSPRALDAVQKSLFNYNRYPDSAAFDLRNMLAIRFNVKVEN</sequence>
<gene>
    <name evidence="4" type="ORF">METZ01_LOCUS330371</name>
</gene>
<feature type="non-terminal residue" evidence="4">
    <location>
        <position position="84"/>
    </location>
</feature>
<evidence type="ECO:0008006" key="5">
    <source>
        <dbReference type="Google" id="ProtNLM"/>
    </source>
</evidence>
<keyword evidence="1" id="KW-0032">Aminotransferase</keyword>
<evidence type="ECO:0000313" key="4">
    <source>
        <dbReference type="EMBL" id="SVC77517.1"/>
    </source>
</evidence>
<dbReference type="InterPro" id="IPR015422">
    <property type="entry name" value="PyrdxlP-dep_Trfase_small"/>
</dbReference>
<evidence type="ECO:0000256" key="3">
    <source>
        <dbReference type="ARBA" id="ARBA00022898"/>
    </source>
</evidence>
<name>A0A382PXD0_9ZZZZ</name>
<protein>
    <recommendedName>
        <fullName evidence="5">Aminotransferase class I/classII domain-containing protein</fullName>
    </recommendedName>
</protein>
<dbReference type="PANTHER" id="PTHR43643">
    <property type="entry name" value="HISTIDINOL-PHOSPHATE AMINOTRANSFERASE 2"/>
    <property type="match status" value="1"/>
</dbReference>
<organism evidence="4">
    <name type="scientific">marine metagenome</name>
    <dbReference type="NCBI Taxonomy" id="408172"/>
    <lineage>
        <taxon>unclassified sequences</taxon>
        <taxon>metagenomes</taxon>
        <taxon>ecological metagenomes</taxon>
    </lineage>
</organism>
<keyword evidence="2" id="KW-0808">Transferase</keyword>
<keyword evidence="3" id="KW-0663">Pyridoxal phosphate</keyword>
<evidence type="ECO:0000256" key="1">
    <source>
        <dbReference type="ARBA" id="ARBA00022576"/>
    </source>
</evidence>
<evidence type="ECO:0000256" key="2">
    <source>
        <dbReference type="ARBA" id="ARBA00022679"/>
    </source>
</evidence>
<dbReference type="AlphaFoldDB" id="A0A382PXD0"/>
<dbReference type="EMBL" id="UINC01110183">
    <property type="protein sequence ID" value="SVC77517.1"/>
    <property type="molecule type" value="Genomic_DNA"/>
</dbReference>